<comment type="caution">
    <text evidence="1">The sequence shown here is derived from an EMBL/GenBank/DDBJ whole genome shotgun (WGS) entry which is preliminary data.</text>
</comment>
<organism evidence="1 2">
    <name type="scientific">Austropuccinia psidii MF-1</name>
    <dbReference type="NCBI Taxonomy" id="1389203"/>
    <lineage>
        <taxon>Eukaryota</taxon>
        <taxon>Fungi</taxon>
        <taxon>Dikarya</taxon>
        <taxon>Basidiomycota</taxon>
        <taxon>Pucciniomycotina</taxon>
        <taxon>Pucciniomycetes</taxon>
        <taxon>Pucciniales</taxon>
        <taxon>Sphaerophragmiaceae</taxon>
        <taxon>Austropuccinia</taxon>
    </lineage>
</organism>
<protein>
    <submittedName>
        <fullName evidence="1">Uncharacterized protein</fullName>
    </submittedName>
</protein>
<proteinExistence type="predicted"/>
<dbReference type="Proteomes" id="UP000765509">
    <property type="component" value="Unassembled WGS sequence"/>
</dbReference>
<dbReference type="EMBL" id="AVOT02000539">
    <property type="protein sequence ID" value="MBW0463390.1"/>
    <property type="molecule type" value="Genomic_DNA"/>
</dbReference>
<evidence type="ECO:0000313" key="2">
    <source>
        <dbReference type="Proteomes" id="UP000765509"/>
    </source>
</evidence>
<sequence>MGKTPAIFKKGWNPKLPEDTLRNDLIDINATASDLEIMLDKAKNYEKQRINDALDYAKHKWEKSHKVPELKVGDLVPVSNMSLHNIKGPKKLKYSYVGPFFIFFLHVTNEVQVELSGGLENKHPSFPLSLMKPYQPAENKLFPLRHQLL</sequence>
<accession>A0A9Q3GDJ3</accession>
<name>A0A9Q3GDJ3_9BASI</name>
<evidence type="ECO:0000313" key="1">
    <source>
        <dbReference type="EMBL" id="MBW0463390.1"/>
    </source>
</evidence>
<keyword evidence="2" id="KW-1185">Reference proteome</keyword>
<reference evidence="1" key="1">
    <citation type="submission" date="2021-03" db="EMBL/GenBank/DDBJ databases">
        <title>Draft genome sequence of rust myrtle Austropuccinia psidii MF-1, a brazilian biotype.</title>
        <authorList>
            <person name="Quecine M.C."/>
            <person name="Pachon D.M.R."/>
            <person name="Bonatelli M.L."/>
            <person name="Correr F.H."/>
            <person name="Franceschini L.M."/>
            <person name="Leite T.F."/>
            <person name="Margarido G.R.A."/>
            <person name="Almeida C.A."/>
            <person name="Ferrarezi J.A."/>
            <person name="Labate C.A."/>
        </authorList>
    </citation>
    <scope>NUCLEOTIDE SEQUENCE</scope>
    <source>
        <strain evidence="1">MF-1</strain>
    </source>
</reference>
<gene>
    <name evidence="1" type="ORF">O181_003105</name>
</gene>
<dbReference type="AlphaFoldDB" id="A0A9Q3GDJ3"/>